<protein>
    <submittedName>
        <fullName evidence="3">Argonaut-like protein</fullName>
    </submittedName>
</protein>
<gene>
    <name evidence="3" type="ORF">M0811_06499</name>
</gene>
<feature type="compositionally biased region" description="Low complexity" evidence="1">
    <location>
        <begin position="53"/>
        <end position="67"/>
    </location>
</feature>
<feature type="transmembrane region" description="Helical" evidence="2">
    <location>
        <begin position="266"/>
        <end position="291"/>
    </location>
</feature>
<proteinExistence type="predicted"/>
<evidence type="ECO:0000313" key="3">
    <source>
        <dbReference type="EMBL" id="KAJ5076220.1"/>
    </source>
</evidence>
<feature type="region of interest" description="Disordered" evidence="1">
    <location>
        <begin position="1"/>
        <end position="95"/>
    </location>
</feature>
<feature type="transmembrane region" description="Helical" evidence="2">
    <location>
        <begin position="147"/>
        <end position="172"/>
    </location>
</feature>
<dbReference type="AlphaFoldDB" id="A0A9Q0LS13"/>
<comment type="caution">
    <text evidence="3">The sequence shown here is derived from an EMBL/GenBank/DDBJ whole genome shotgun (WGS) entry which is preliminary data.</text>
</comment>
<evidence type="ECO:0000256" key="2">
    <source>
        <dbReference type="SAM" id="Phobius"/>
    </source>
</evidence>
<keyword evidence="2" id="KW-0812">Transmembrane</keyword>
<dbReference type="EMBL" id="JAPDFW010000062">
    <property type="protein sequence ID" value="KAJ5076220.1"/>
    <property type="molecule type" value="Genomic_DNA"/>
</dbReference>
<evidence type="ECO:0000313" key="4">
    <source>
        <dbReference type="Proteomes" id="UP001149090"/>
    </source>
</evidence>
<dbReference type="Proteomes" id="UP001149090">
    <property type="component" value="Unassembled WGS sequence"/>
</dbReference>
<feature type="transmembrane region" description="Helical" evidence="2">
    <location>
        <begin position="104"/>
        <end position="127"/>
    </location>
</feature>
<reference evidence="3" key="1">
    <citation type="submission" date="2022-10" db="EMBL/GenBank/DDBJ databases">
        <title>Novel sulphate-reducing endosymbionts in the free-living metamonad Anaeramoeba.</title>
        <authorList>
            <person name="Jerlstrom-Hultqvist J."/>
            <person name="Cepicka I."/>
            <person name="Gallot-Lavallee L."/>
            <person name="Salas-Leiva D."/>
            <person name="Curtis B.A."/>
            <person name="Zahonova K."/>
            <person name="Pipaliya S."/>
            <person name="Dacks J."/>
            <person name="Roger A.J."/>
        </authorList>
    </citation>
    <scope>NUCLEOTIDE SEQUENCE</scope>
    <source>
        <strain evidence="3">BMAN</strain>
    </source>
</reference>
<name>A0A9Q0LS13_ANAIG</name>
<evidence type="ECO:0000256" key="1">
    <source>
        <dbReference type="SAM" id="MobiDB-lite"/>
    </source>
</evidence>
<dbReference type="OrthoDB" id="17763at2759"/>
<dbReference type="OMA" id="WTIDAIC"/>
<accession>A0A9Q0LS13</accession>
<keyword evidence="2" id="KW-1133">Transmembrane helix</keyword>
<sequence>MKNQKTTHGGYGKKQPTPKQNKKKQPKKIPEKPQEEKQPIDNQPKNNKKTEQKPNQGKNQGKNQQKNQGKKQGKKQQQQKQGQKKEQEQKQKQKSVSGWEHEGLVTFLGFLLLAYFVIAILIARYYLRGVYGLSDALWACNFLLPHAMWYIDLIAYFITGEFPIGSASYIVWPETPKLELFTTTHHLWFIPLCLTVISFKDKIRFKSWIFASLAMISITSISRFFLPKSVILDDGSTYVLNINMGHNFWDDTPIDFLHTFDNSPPLIYLTFLNFVGSFGFNLIGYLVTAPISHLLAPKLKKD</sequence>
<feature type="compositionally biased region" description="Basic and acidic residues" evidence="1">
    <location>
        <begin position="28"/>
        <end position="39"/>
    </location>
</feature>
<keyword evidence="4" id="KW-1185">Reference proteome</keyword>
<feature type="transmembrane region" description="Helical" evidence="2">
    <location>
        <begin position="208"/>
        <end position="226"/>
    </location>
</feature>
<organism evidence="3 4">
    <name type="scientific">Anaeramoeba ignava</name>
    <name type="common">Anaerobic marine amoeba</name>
    <dbReference type="NCBI Taxonomy" id="1746090"/>
    <lineage>
        <taxon>Eukaryota</taxon>
        <taxon>Metamonada</taxon>
        <taxon>Anaeramoebidae</taxon>
        <taxon>Anaeramoeba</taxon>
    </lineage>
</organism>
<keyword evidence="2" id="KW-0472">Membrane</keyword>